<dbReference type="Proteomes" id="UP000050795">
    <property type="component" value="Unassembled WGS sequence"/>
</dbReference>
<reference evidence="2" key="1">
    <citation type="submission" date="2022-06" db="EMBL/GenBank/DDBJ databases">
        <authorList>
            <person name="Berger JAMES D."/>
            <person name="Berger JAMES D."/>
        </authorList>
    </citation>
    <scope>NUCLEOTIDE SEQUENCE [LARGE SCALE GENOMIC DNA]</scope>
</reference>
<accession>A0AA85J2Q8</accession>
<sequence>MESSDFFICSELWSNFRKTLNLEHLNKVVTFAGLGCSTFKWSTCYREILNKHTKKRERYQAKSERIKTKNKPKRITMVVYHKPPPRQTTRSQQLIERMRKSIGPRYYPGSEDPSHSDESFTLDDSSDDEDISEKSTDIIDRVIEFPLDPMPMGIRKKQAENAESKKILGFGMKSSRFPKPSSHLTITPAPGTYEKYQEYNVKPKLSKCQQSFTKAPNVNRHFHADTIYVGPGVYNYAKFHERSTVVESKGRFDTSNESRCKPIKVGYMARLVPTQNGPRLTNAKSSIDELLSPKYANKGKFSETERKTLQLTNQSGVSPNQYNPVDPNMYQSSFNVKSVPFLKQAPRMTKREFNNYIQNVTPFTGPGRYNLPKYDTSEEKEPECHFYLSKCPRSLTLLEEKKFQGRLQPTNIPTPNSCTPFMTTRSHDRLVGNYLKIQ</sequence>
<dbReference type="PANTHER" id="PTHR34914:SF1">
    <property type="entry name" value="LYMPHOCYTE EXPANSION MOLECULE"/>
    <property type="match status" value="1"/>
</dbReference>
<evidence type="ECO:0000313" key="3">
    <source>
        <dbReference type="WBParaSite" id="TREG1_125320.1"/>
    </source>
</evidence>
<keyword evidence="2" id="KW-1185">Reference proteome</keyword>
<evidence type="ECO:0000313" key="2">
    <source>
        <dbReference type="Proteomes" id="UP000050795"/>
    </source>
</evidence>
<protein>
    <submittedName>
        <fullName evidence="3">Uncharacterized protein</fullName>
    </submittedName>
</protein>
<dbReference type="AlphaFoldDB" id="A0AA85J2Q8"/>
<feature type="region of interest" description="Disordered" evidence="1">
    <location>
        <begin position="103"/>
        <end position="135"/>
    </location>
</feature>
<dbReference type="InterPro" id="IPR033557">
    <property type="entry name" value="CIMAP2"/>
</dbReference>
<reference evidence="3" key="2">
    <citation type="submission" date="2023-11" db="UniProtKB">
        <authorList>
            <consortium name="WormBaseParasite"/>
        </authorList>
    </citation>
    <scope>IDENTIFICATION</scope>
</reference>
<proteinExistence type="predicted"/>
<organism evidence="2 3">
    <name type="scientific">Trichobilharzia regenti</name>
    <name type="common">Nasal bird schistosome</name>
    <dbReference type="NCBI Taxonomy" id="157069"/>
    <lineage>
        <taxon>Eukaryota</taxon>
        <taxon>Metazoa</taxon>
        <taxon>Spiralia</taxon>
        <taxon>Lophotrochozoa</taxon>
        <taxon>Platyhelminthes</taxon>
        <taxon>Trematoda</taxon>
        <taxon>Digenea</taxon>
        <taxon>Strigeidida</taxon>
        <taxon>Schistosomatoidea</taxon>
        <taxon>Schistosomatidae</taxon>
        <taxon>Trichobilharzia</taxon>
    </lineage>
</organism>
<feature type="compositionally biased region" description="Acidic residues" evidence="1">
    <location>
        <begin position="120"/>
        <end position="131"/>
    </location>
</feature>
<name>A0AA85J2Q8_TRIRE</name>
<evidence type="ECO:0000256" key="1">
    <source>
        <dbReference type="SAM" id="MobiDB-lite"/>
    </source>
</evidence>
<dbReference type="PANTHER" id="PTHR34914">
    <property type="entry name" value="LYMPHOCYTE EXPANSION MOLECULE"/>
    <property type="match status" value="1"/>
</dbReference>
<dbReference type="WBParaSite" id="TREG1_125320.1">
    <property type="protein sequence ID" value="TREG1_125320.1"/>
    <property type="gene ID" value="TREG1_125320"/>
</dbReference>